<sequence length="60" mass="6419">MKVMQMSVAMRCGLAVAAFFSLSVIASNAAFTGLPQHRTDTVADGFDWSRVPQSPTAKTD</sequence>
<comment type="caution">
    <text evidence="2">The sequence shown here is derived from an EMBL/GenBank/DDBJ whole genome shotgun (WGS) entry which is preliminary data.</text>
</comment>
<gene>
    <name evidence="2" type="ORF">Cch02nite_00400</name>
</gene>
<keyword evidence="1" id="KW-0732">Signal</keyword>
<feature type="chain" id="PRO_5035231754" evidence="1">
    <location>
        <begin position="30"/>
        <end position="60"/>
    </location>
</feature>
<dbReference type="EMBL" id="BONG01000001">
    <property type="protein sequence ID" value="GIF86596.1"/>
    <property type="molecule type" value="Genomic_DNA"/>
</dbReference>
<reference evidence="2 3" key="1">
    <citation type="submission" date="2021-01" db="EMBL/GenBank/DDBJ databases">
        <title>Whole genome shotgun sequence of Catellatospora chokoriensis NBRC 107358.</title>
        <authorList>
            <person name="Komaki H."/>
            <person name="Tamura T."/>
        </authorList>
    </citation>
    <scope>NUCLEOTIDE SEQUENCE [LARGE SCALE GENOMIC DNA]</scope>
    <source>
        <strain evidence="2 3">NBRC 107358</strain>
    </source>
</reference>
<dbReference type="RefSeq" id="WP_191841082.1">
    <property type="nucleotide sequence ID" value="NZ_BAAALB010000004.1"/>
</dbReference>
<accession>A0A8J3JT85</accession>
<dbReference type="Proteomes" id="UP000619293">
    <property type="component" value="Unassembled WGS sequence"/>
</dbReference>
<evidence type="ECO:0000256" key="1">
    <source>
        <dbReference type="SAM" id="SignalP"/>
    </source>
</evidence>
<feature type="signal peptide" evidence="1">
    <location>
        <begin position="1"/>
        <end position="29"/>
    </location>
</feature>
<protein>
    <submittedName>
        <fullName evidence="2">Uncharacterized protein</fullName>
    </submittedName>
</protein>
<organism evidence="2 3">
    <name type="scientific">Catellatospora chokoriensis</name>
    <dbReference type="NCBI Taxonomy" id="310353"/>
    <lineage>
        <taxon>Bacteria</taxon>
        <taxon>Bacillati</taxon>
        <taxon>Actinomycetota</taxon>
        <taxon>Actinomycetes</taxon>
        <taxon>Micromonosporales</taxon>
        <taxon>Micromonosporaceae</taxon>
        <taxon>Catellatospora</taxon>
    </lineage>
</organism>
<name>A0A8J3JT85_9ACTN</name>
<evidence type="ECO:0000313" key="3">
    <source>
        <dbReference type="Proteomes" id="UP000619293"/>
    </source>
</evidence>
<proteinExistence type="predicted"/>
<dbReference type="AlphaFoldDB" id="A0A8J3JT85"/>
<evidence type="ECO:0000313" key="2">
    <source>
        <dbReference type="EMBL" id="GIF86596.1"/>
    </source>
</evidence>
<keyword evidence="3" id="KW-1185">Reference proteome</keyword>